<dbReference type="CDD" id="cd00293">
    <property type="entry name" value="USP-like"/>
    <property type="match status" value="2"/>
</dbReference>
<comment type="caution">
    <text evidence="3">The sequence shown here is derived from an EMBL/GenBank/DDBJ whole genome shotgun (WGS) entry which is preliminary data.</text>
</comment>
<evidence type="ECO:0000259" key="2">
    <source>
        <dbReference type="Pfam" id="PF00582"/>
    </source>
</evidence>
<dbReference type="EMBL" id="BMYD01000001">
    <property type="protein sequence ID" value="GHA72558.1"/>
    <property type="molecule type" value="Genomic_DNA"/>
</dbReference>
<feature type="domain" description="UspA" evidence="2">
    <location>
        <begin position="18"/>
        <end position="169"/>
    </location>
</feature>
<dbReference type="Pfam" id="PF00582">
    <property type="entry name" value="Usp"/>
    <property type="match status" value="2"/>
</dbReference>
<evidence type="ECO:0000256" key="1">
    <source>
        <dbReference type="ARBA" id="ARBA00008791"/>
    </source>
</evidence>
<dbReference type="SUPFAM" id="SSF52402">
    <property type="entry name" value="Adenine nucleotide alpha hydrolases-like"/>
    <property type="match status" value="2"/>
</dbReference>
<dbReference type="PRINTS" id="PR01438">
    <property type="entry name" value="UNVRSLSTRESS"/>
</dbReference>
<dbReference type="Gene3D" id="3.40.50.12370">
    <property type="match status" value="1"/>
</dbReference>
<keyword evidence="4" id="KW-1185">Reference proteome</keyword>
<evidence type="ECO:0000313" key="4">
    <source>
        <dbReference type="Proteomes" id="UP000646426"/>
    </source>
</evidence>
<sequence length="297" mass="31551">MDNQRSGPQPLIHASGCVLAAVDPSAYALSVADLAGWAAARMDAPLELLHTLDRRAAASSTDLSGAIALGAQEALLEQLADLDARGMTLEQARGRSLLDGLQARLGVRSGIETKTHLRHGALPDSLIDLEPAVRLFVIGKRGEHAVTLEGHLGSNLERVVRAVHRPVLVAARGFTAPSRFVIAFDGSATTRRCVEMVCASPLLKGLACHVVTAAQPSDSTQAQQDWARGELETAGFAVQLHLAVGDADEVVARHVESLQADLLVAGAYGHSRIRQFIVGSTTTQLLRQCRVPVLLLR</sequence>
<dbReference type="PANTHER" id="PTHR46268:SF15">
    <property type="entry name" value="UNIVERSAL STRESS PROTEIN HP_0031"/>
    <property type="match status" value="1"/>
</dbReference>
<proteinExistence type="inferred from homology"/>
<comment type="similarity">
    <text evidence="1">Belongs to the universal stress protein A family.</text>
</comment>
<dbReference type="InterPro" id="IPR006015">
    <property type="entry name" value="Universal_stress_UspA"/>
</dbReference>
<dbReference type="AlphaFoldDB" id="A0A918SWL1"/>
<reference evidence="3" key="1">
    <citation type="journal article" date="2014" name="Int. J. Syst. Evol. Microbiol.">
        <title>Complete genome sequence of Corynebacterium casei LMG S-19264T (=DSM 44701T), isolated from a smear-ripened cheese.</title>
        <authorList>
            <consortium name="US DOE Joint Genome Institute (JGI-PGF)"/>
            <person name="Walter F."/>
            <person name="Albersmeier A."/>
            <person name="Kalinowski J."/>
            <person name="Ruckert C."/>
        </authorList>
    </citation>
    <scope>NUCLEOTIDE SEQUENCE</scope>
    <source>
        <strain evidence="3">KCTC 23077</strain>
    </source>
</reference>
<feature type="domain" description="UspA" evidence="2">
    <location>
        <begin position="217"/>
        <end position="297"/>
    </location>
</feature>
<dbReference type="Proteomes" id="UP000646426">
    <property type="component" value="Unassembled WGS sequence"/>
</dbReference>
<protein>
    <submittedName>
        <fullName evidence="3">Universal stress protein UspA</fullName>
    </submittedName>
</protein>
<accession>A0A918SWL1</accession>
<evidence type="ECO:0000313" key="3">
    <source>
        <dbReference type="EMBL" id="GHA72558.1"/>
    </source>
</evidence>
<dbReference type="InterPro" id="IPR006016">
    <property type="entry name" value="UspA"/>
</dbReference>
<dbReference type="RefSeq" id="WP_229792288.1">
    <property type="nucleotide sequence ID" value="NZ_BMYD01000001.1"/>
</dbReference>
<gene>
    <name evidence="3" type="ORF">GCM10007067_06340</name>
</gene>
<name>A0A918SWL1_9GAMM</name>
<dbReference type="PANTHER" id="PTHR46268">
    <property type="entry name" value="STRESS RESPONSE PROTEIN NHAX"/>
    <property type="match status" value="1"/>
</dbReference>
<organism evidence="3 4">
    <name type="scientific">Cognatilysobacter bugurensis</name>
    <dbReference type="NCBI Taxonomy" id="543356"/>
    <lineage>
        <taxon>Bacteria</taxon>
        <taxon>Pseudomonadati</taxon>
        <taxon>Pseudomonadota</taxon>
        <taxon>Gammaproteobacteria</taxon>
        <taxon>Lysobacterales</taxon>
        <taxon>Lysobacteraceae</taxon>
        <taxon>Cognatilysobacter</taxon>
    </lineage>
</organism>
<reference evidence="3" key="2">
    <citation type="submission" date="2020-09" db="EMBL/GenBank/DDBJ databases">
        <authorList>
            <person name="Sun Q."/>
            <person name="Kim S."/>
        </authorList>
    </citation>
    <scope>NUCLEOTIDE SEQUENCE</scope>
    <source>
        <strain evidence="3">KCTC 23077</strain>
    </source>
</reference>